<dbReference type="Gene3D" id="2.60.120.430">
    <property type="entry name" value="Galactose-binding lectin"/>
    <property type="match status" value="1"/>
</dbReference>
<dbReference type="InterPro" id="IPR002909">
    <property type="entry name" value="IPT_dom"/>
</dbReference>
<name>A0ABQ1JXC5_9FLAO</name>
<dbReference type="InterPro" id="IPR013783">
    <property type="entry name" value="Ig-like_fold"/>
</dbReference>
<evidence type="ECO:0000313" key="4">
    <source>
        <dbReference type="Proteomes" id="UP000615760"/>
    </source>
</evidence>
<dbReference type="EMBL" id="BMJE01000003">
    <property type="protein sequence ID" value="GGB76445.1"/>
    <property type="molecule type" value="Genomic_DNA"/>
</dbReference>
<keyword evidence="4" id="KW-1185">Reference proteome</keyword>
<organism evidence="3 4">
    <name type="scientific">Flavobacterium suaedae</name>
    <dbReference type="NCBI Taxonomy" id="1767027"/>
    <lineage>
        <taxon>Bacteria</taxon>
        <taxon>Pseudomonadati</taxon>
        <taxon>Bacteroidota</taxon>
        <taxon>Flavobacteriia</taxon>
        <taxon>Flavobacteriales</taxon>
        <taxon>Flavobacteriaceae</taxon>
        <taxon>Flavobacterium</taxon>
    </lineage>
</organism>
<feature type="domain" description="IPT/TIG" evidence="2">
    <location>
        <begin position="129"/>
        <end position="193"/>
    </location>
</feature>
<evidence type="ECO:0000256" key="1">
    <source>
        <dbReference type="SAM" id="SignalP"/>
    </source>
</evidence>
<gene>
    <name evidence="3" type="ORF">GCM10007424_15560</name>
</gene>
<proteinExistence type="predicted"/>
<sequence>MKTFNVKNILGVLSAMTIILFAASCSSDDDSSGGAAPVIESVSLAENDSLVEQGYAGNMYIIRGNNFTGTRKIYFNETDTYFNSTFVTDDVILVTIDRNTPYADTVDEIRVVTNSGEAVYSFIVAPPAPEVTSFNPVNAAEGEEFTIYGSYFLDPVVMVGDVEAEIVSSTLTEIVAIMPAGSQYKRVSVTTISGDSEWGTAVGTAIYDDAFYAPWDIEAWNNHEYITNQAEAAQGTTFIKKEIAGWDNIQGNWAWDDQLSQYTGIHFYARSDEDGKLVLIFNGANWGDEDFAFETGTEWTEYTFTWEELGGMPEALQNISFQEFTGSTNNYYFDNIGFTVAEE</sequence>
<evidence type="ECO:0000259" key="2">
    <source>
        <dbReference type="Pfam" id="PF01833"/>
    </source>
</evidence>
<dbReference type="Proteomes" id="UP000615760">
    <property type="component" value="Unassembled WGS sequence"/>
</dbReference>
<evidence type="ECO:0000313" key="3">
    <source>
        <dbReference type="EMBL" id="GGB76445.1"/>
    </source>
</evidence>
<accession>A0ABQ1JXC5</accession>
<reference evidence="4" key="1">
    <citation type="journal article" date="2019" name="Int. J. Syst. Evol. Microbiol.">
        <title>The Global Catalogue of Microorganisms (GCM) 10K type strain sequencing project: providing services to taxonomists for standard genome sequencing and annotation.</title>
        <authorList>
            <consortium name="The Broad Institute Genomics Platform"/>
            <consortium name="The Broad Institute Genome Sequencing Center for Infectious Disease"/>
            <person name="Wu L."/>
            <person name="Ma J."/>
        </authorList>
    </citation>
    <scope>NUCLEOTIDE SEQUENCE [LARGE SCALE GENOMIC DNA]</scope>
    <source>
        <strain evidence="4">CGMCC 1.15461</strain>
    </source>
</reference>
<dbReference type="InterPro" id="IPR014756">
    <property type="entry name" value="Ig_E-set"/>
</dbReference>
<keyword evidence="1" id="KW-0732">Signal</keyword>
<protein>
    <recommendedName>
        <fullName evidence="2">IPT/TIG domain-containing protein</fullName>
    </recommendedName>
</protein>
<dbReference type="SUPFAM" id="SSF81296">
    <property type="entry name" value="E set domains"/>
    <property type="match status" value="1"/>
</dbReference>
<dbReference type="RefSeq" id="WP_188620689.1">
    <property type="nucleotide sequence ID" value="NZ_BMJE01000003.1"/>
</dbReference>
<dbReference type="Pfam" id="PF01833">
    <property type="entry name" value="TIG"/>
    <property type="match status" value="1"/>
</dbReference>
<dbReference type="CDD" id="cd00603">
    <property type="entry name" value="IPT_PCSR"/>
    <property type="match status" value="1"/>
</dbReference>
<comment type="caution">
    <text evidence="3">The sequence shown here is derived from an EMBL/GenBank/DDBJ whole genome shotgun (WGS) entry which is preliminary data.</text>
</comment>
<dbReference type="Gene3D" id="2.60.40.10">
    <property type="entry name" value="Immunoglobulins"/>
    <property type="match status" value="2"/>
</dbReference>
<feature type="signal peptide" evidence="1">
    <location>
        <begin position="1"/>
        <end position="22"/>
    </location>
</feature>
<feature type="chain" id="PRO_5045595288" description="IPT/TIG domain-containing protein" evidence="1">
    <location>
        <begin position="23"/>
        <end position="343"/>
    </location>
</feature>
<dbReference type="PROSITE" id="PS51257">
    <property type="entry name" value="PROKAR_LIPOPROTEIN"/>
    <property type="match status" value="1"/>
</dbReference>